<keyword evidence="8" id="KW-1185">Reference proteome</keyword>
<accession>A0A6A5ZFC5</accession>
<dbReference type="AlphaFoldDB" id="A0A6A5ZFC5"/>
<organism evidence="7 8">
    <name type="scientific">Lophiotrema nucula</name>
    <dbReference type="NCBI Taxonomy" id="690887"/>
    <lineage>
        <taxon>Eukaryota</taxon>
        <taxon>Fungi</taxon>
        <taxon>Dikarya</taxon>
        <taxon>Ascomycota</taxon>
        <taxon>Pezizomycotina</taxon>
        <taxon>Dothideomycetes</taxon>
        <taxon>Pleosporomycetidae</taxon>
        <taxon>Pleosporales</taxon>
        <taxon>Lophiotremataceae</taxon>
        <taxon>Lophiotrema</taxon>
    </lineage>
</organism>
<evidence type="ECO:0000313" key="8">
    <source>
        <dbReference type="Proteomes" id="UP000799770"/>
    </source>
</evidence>
<dbReference type="SUPFAM" id="SSF57667">
    <property type="entry name" value="beta-beta-alpha zinc fingers"/>
    <property type="match status" value="1"/>
</dbReference>
<dbReference type="GO" id="GO:0005634">
    <property type="term" value="C:nucleus"/>
    <property type="evidence" value="ECO:0007669"/>
    <property type="project" value="UniProtKB-ARBA"/>
</dbReference>
<dbReference type="PANTHER" id="PTHR19818">
    <property type="entry name" value="ZINC FINGER PROTEIN ZIC AND GLI"/>
    <property type="match status" value="1"/>
</dbReference>
<dbReference type="GO" id="GO:0000978">
    <property type="term" value="F:RNA polymerase II cis-regulatory region sequence-specific DNA binding"/>
    <property type="evidence" value="ECO:0007669"/>
    <property type="project" value="TreeGrafter"/>
</dbReference>
<proteinExistence type="predicted"/>
<keyword evidence="4" id="KW-0862">Zinc</keyword>
<evidence type="ECO:0000256" key="3">
    <source>
        <dbReference type="ARBA" id="ARBA00022771"/>
    </source>
</evidence>
<reference evidence="7" key="1">
    <citation type="journal article" date="2020" name="Stud. Mycol.">
        <title>101 Dothideomycetes genomes: a test case for predicting lifestyles and emergence of pathogens.</title>
        <authorList>
            <person name="Haridas S."/>
            <person name="Albert R."/>
            <person name="Binder M."/>
            <person name="Bloem J."/>
            <person name="Labutti K."/>
            <person name="Salamov A."/>
            <person name="Andreopoulos B."/>
            <person name="Baker S."/>
            <person name="Barry K."/>
            <person name="Bills G."/>
            <person name="Bluhm B."/>
            <person name="Cannon C."/>
            <person name="Castanera R."/>
            <person name="Culley D."/>
            <person name="Daum C."/>
            <person name="Ezra D."/>
            <person name="Gonzalez J."/>
            <person name="Henrissat B."/>
            <person name="Kuo A."/>
            <person name="Liang C."/>
            <person name="Lipzen A."/>
            <person name="Lutzoni F."/>
            <person name="Magnuson J."/>
            <person name="Mondo S."/>
            <person name="Nolan M."/>
            <person name="Ohm R."/>
            <person name="Pangilinan J."/>
            <person name="Park H.-J."/>
            <person name="Ramirez L."/>
            <person name="Alfaro M."/>
            <person name="Sun H."/>
            <person name="Tritt A."/>
            <person name="Yoshinaga Y."/>
            <person name="Zwiers L.-H."/>
            <person name="Turgeon B."/>
            <person name="Goodwin S."/>
            <person name="Spatafora J."/>
            <person name="Crous P."/>
            <person name="Grigoriev I."/>
        </authorList>
    </citation>
    <scope>NUCLEOTIDE SEQUENCE</scope>
    <source>
        <strain evidence="7">CBS 627.86</strain>
    </source>
</reference>
<sequence length="152" mass="17250">MSSTSYACTHPGCGRFFSDASHLQHHEITHRDANIKCYGCHRYFTTYGGMIIHLEAGTCPSGIDVYDLNKSAARCFQWRKWIDKSYRSDLLYHVPIGQGEFPYKCPTCDAGLPKLSSLFMHVASPACAQTLNSWPITKLKRWLKNQHRGGLH</sequence>
<dbReference type="PANTHER" id="PTHR19818:SF139">
    <property type="entry name" value="PAIR-RULE PROTEIN ODD-PAIRED"/>
    <property type="match status" value="1"/>
</dbReference>
<dbReference type="GO" id="GO:0000981">
    <property type="term" value="F:DNA-binding transcription factor activity, RNA polymerase II-specific"/>
    <property type="evidence" value="ECO:0007669"/>
    <property type="project" value="TreeGrafter"/>
</dbReference>
<protein>
    <recommendedName>
        <fullName evidence="6">C2H2-type domain-containing protein</fullName>
    </recommendedName>
</protein>
<dbReference type="EMBL" id="ML977317">
    <property type="protein sequence ID" value="KAF2118182.1"/>
    <property type="molecule type" value="Genomic_DNA"/>
</dbReference>
<keyword evidence="1" id="KW-0479">Metal-binding</keyword>
<dbReference type="InterPro" id="IPR013087">
    <property type="entry name" value="Znf_C2H2_type"/>
</dbReference>
<dbReference type="PROSITE" id="PS50157">
    <property type="entry name" value="ZINC_FINGER_C2H2_2"/>
    <property type="match status" value="1"/>
</dbReference>
<dbReference type="GO" id="GO:0008270">
    <property type="term" value="F:zinc ion binding"/>
    <property type="evidence" value="ECO:0007669"/>
    <property type="project" value="UniProtKB-KW"/>
</dbReference>
<dbReference type="InterPro" id="IPR036236">
    <property type="entry name" value="Znf_C2H2_sf"/>
</dbReference>
<dbReference type="OrthoDB" id="6105938at2759"/>
<dbReference type="SMART" id="SM00355">
    <property type="entry name" value="ZnF_C2H2"/>
    <property type="match status" value="2"/>
</dbReference>
<keyword evidence="2" id="KW-0677">Repeat</keyword>
<dbReference type="GO" id="GO:0045944">
    <property type="term" value="P:positive regulation of transcription by RNA polymerase II"/>
    <property type="evidence" value="ECO:0007669"/>
    <property type="project" value="UniProtKB-ARBA"/>
</dbReference>
<dbReference type="Pfam" id="PF00096">
    <property type="entry name" value="zf-C2H2"/>
    <property type="match status" value="1"/>
</dbReference>
<name>A0A6A5ZFC5_9PLEO</name>
<dbReference type="PROSITE" id="PS00028">
    <property type="entry name" value="ZINC_FINGER_C2H2_1"/>
    <property type="match status" value="1"/>
</dbReference>
<evidence type="ECO:0000256" key="5">
    <source>
        <dbReference type="PROSITE-ProRule" id="PRU00042"/>
    </source>
</evidence>
<evidence type="ECO:0000256" key="1">
    <source>
        <dbReference type="ARBA" id="ARBA00022723"/>
    </source>
</evidence>
<dbReference type="Proteomes" id="UP000799770">
    <property type="component" value="Unassembled WGS sequence"/>
</dbReference>
<gene>
    <name evidence="7" type="ORF">BDV96DRAFT_569423</name>
</gene>
<dbReference type="InterPro" id="IPR050329">
    <property type="entry name" value="GLI_C2H2-zinc-finger"/>
</dbReference>
<evidence type="ECO:0000256" key="4">
    <source>
        <dbReference type="ARBA" id="ARBA00022833"/>
    </source>
</evidence>
<evidence type="ECO:0000259" key="6">
    <source>
        <dbReference type="PROSITE" id="PS50157"/>
    </source>
</evidence>
<feature type="domain" description="C2H2-type" evidence="6">
    <location>
        <begin position="6"/>
        <end position="35"/>
    </location>
</feature>
<evidence type="ECO:0000313" key="7">
    <source>
        <dbReference type="EMBL" id="KAF2118182.1"/>
    </source>
</evidence>
<keyword evidence="3 5" id="KW-0863">Zinc-finger</keyword>
<dbReference type="Gene3D" id="3.30.160.60">
    <property type="entry name" value="Classic Zinc Finger"/>
    <property type="match status" value="1"/>
</dbReference>
<evidence type="ECO:0000256" key="2">
    <source>
        <dbReference type="ARBA" id="ARBA00022737"/>
    </source>
</evidence>